<dbReference type="AlphaFoldDB" id="A0A067QMF6"/>
<reference evidence="1 2" key="1">
    <citation type="journal article" date="2014" name="Nat. Commun.">
        <title>Molecular traces of alternative social organization in a termite genome.</title>
        <authorList>
            <person name="Terrapon N."/>
            <person name="Li C."/>
            <person name="Robertson H.M."/>
            <person name="Ji L."/>
            <person name="Meng X."/>
            <person name="Booth W."/>
            <person name="Chen Z."/>
            <person name="Childers C.P."/>
            <person name="Glastad K.M."/>
            <person name="Gokhale K."/>
            <person name="Gowin J."/>
            <person name="Gronenberg W."/>
            <person name="Hermansen R.A."/>
            <person name="Hu H."/>
            <person name="Hunt B.G."/>
            <person name="Huylmans A.K."/>
            <person name="Khalil S.M."/>
            <person name="Mitchell R.D."/>
            <person name="Munoz-Torres M.C."/>
            <person name="Mustard J.A."/>
            <person name="Pan H."/>
            <person name="Reese J.T."/>
            <person name="Scharf M.E."/>
            <person name="Sun F."/>
            <person name="Vogel H."/>
            <person name="Xiao J."/>
            <person name="Yang W."/>
            <person name="Yang Z."/>
            <person name="Yang Z."/>
            <person name="Zhou J."/>
            <person name="Zhu J."/>
            <person name="Brent C.S."/>
            <person name="Elsik C.G."/>
            <person name="Goodisman M.A."/>
            <person name="Liberles D.A."/>
            <person name="Roe R.M."/>
            <person name="Vargo E.L."/>
            <person name="Vilcinskas A."/>
            <person name="Wang J."/>
            <person name="Bornberg-Bauer E."/>
            <person name="Korb J."/>
            <person name="Zhang G."/>
            <person name="Liebig J."/>
        </authorList>
    </citation>
    <scope>NUCLEOTIDE SEQUENCE [LARGE SCALE GENOMIC DNA]</scope>
    <source>
        <tissue evidence="1">Whole organism</tissue>
    </source>
</reference>
<proteinExistence type="predicted"/>
<dbReference type="Proteomes" id="UP000027135">
    <property type="component" value="Unassembled WGS sequence"/>
</dbReference>
<accession>A0A067QMF6</accession>
<gene>
    <name evidence="1" type="ORF">L798_00949</name>
</gene>
<dbReference type="InParanoid" id="A0A067QMF6"/>
<dbReference type="EMBL" id="KK853247">
    <property type="protein sequence ID" value="KDR09382.1"/>
    <property type="molecule type" value="Genomic_DNA"/>
</dbReference>
<evidence type="ECO:0000313" key="2">
    <source>
        <dbReference type="Proteomes" id="UP000027135"/>
    </source>
</evidence>
<protein>
    <submittedName>
        <fullName evidence="1">Uncharacterized protein</fullName>
    </submittedName>
</protein>
<keyword evidence="2" id="KW-1185">Reference proteome</keyword>
<name>A0A067QMF6_ZOONE</name>
<organism evidence="1 2">
    <name type="scientific">Zootermopsis nevadensis</name>
    <name type="common">Dampwood termite</name>
    <dbReference type="NCBI Taxonomy" id="136037"/>
    <lineage>
        <taxon>Eukaryota</taxon>
        <taxon>Metazoa</taxon>
        <taxon>Ecdysozoa</taxon>
        <taxon>Arthropoda</taxon>
        <taxon>Hexapoda</taxon>
        <taxon>Insecta</taxon>
        <taxon>Pterygota</taxon>
        <taxon>Neoptera</taxon>
        <taxon>Polyneoptera</taxon>
        <taxon>Dictyoptera</taxon>
        <taxon>Blattodea</taxon>
        <taxon>Blattoidea</taxon>
        <taxon>Termitoidae</taxon>
        <taxon>Termopsidae</taxon>
        <taxon>Zootermopsis</taxon>
    </lineage>
</organism>
<sequence length="128" mass="14255">MPRLSHSSRLNHPDNIGGGVKIFKLIIMQFFHVPASSLLGPNILLKHLQSVFLPQSGRPCFAPNDTRYGHPFYPVSVFVTEAPEILTANRVAANNDACQVPRENILHSTVHAIIKATDDENYSNDHKM</sequence>
<evidence type="ECO:0000313" key="1">
    <source>
        <dbReference type="EMBL" id="KDR09382.1"/>
    </source>
</evidence>